<dbReference type="InterPro" id="IPR018490">
    <property type="entry name" value="cNMP-bd_dom_sf"/>
</dbReference>
<dbReference type="Pfam" id="PF00027">
    <property type="entry name" value="cNMP_binding"/>
    <property type="match status" value="1"/>
</dbReference>
<dbReference type="CDD" id="cd00038">
    <property type="entry name" value="CAP_ED"/>
    <property type="match status" value="1"/>
</dbReference>
<accession>A0A1H4F9P8</accession>
<keyword evidence="3" id="KW-1185">Reference proteome</keyword>
<dbReference type="PROSITE" id="PS50042">
    <property type="entry name" value="CNMP_BINDING_3"/>
    <property type="match status" value="1"/>
</dbReference>
<dbReference type="RefSeq" id="WP_089763993.1">
    <property type="nucleotide sequence ID" value="NZ_BKAT01000042.1"/>
</dbReference>
<evidence type="ECO:0000313" key="2">
    <source>
        <dbReference type="EMBL" id="SEA94066.1"/>
    </source>
</evidence>
<proteinExistence type="predicted"/>
<dbReference type="GO" id="GO:0016301">
    <property type="term" value="F:kinase activity"/>
    <property type="evidence" value="ECO:0007669"/>
    <property type="project" value="UniProtKB-KW"/>
</dbReference>
<dbReference type="InterPro" id="IPR014710">
    <property type="entry name" value="RmlC-like_jellyroll"/>
</dbReference>
<keyword evidence="2" id="KW-0808">Transferase</keyword>
<reference evidence="3" key="1">
    <citation type="submission" date="2016-10" db="EMBL/GenBank/DDBJ databases">
        <authorList>
            <person name="Varghese N."/>
            <person name="Submissions S."/>
        </authorList>
    </citation>
    <scope>NUCLEOTIDE SEQUENCE [LARGE SCALE GENOMIC DNA]</scope>
    <source>
        <strain evidence="3">DSM 23920</strain>
    </source>
</reference>
<keyword evidence="2" id="KW-0418">Kinase</keyword>
<dbReference type="EMBL" id="FNRL01000023">
    <property type="protein sequence ID" value="SEA94066.1"/>
    <property type="molecule type" value="Genomic_DNA"/>
</dbReference>
<feature type="domain" description="Cyclic nucleotide-binding" evidence="1">
    <location>
        <begin position="12"/>
        <end position="114"/>
    </location>
</feature>
<gene>
    <name evidence="2" type="ORF">SAMN05660909_04262</name>
</gene>
<sequence length="191" mass="21836">MSLDLLHKTANAIMPLPATEWEALAACWTPVKFKRKEIITPTGEIEKYLYFVVKGVQRVFSLDGEKETTLIFSYTGSFSGIMDSFQLQKPSPWYLEALTHSEMLRLNFADFVRLTDEYPLLQKWVRIGSVAALSGVLERYNELIAFTAEQKFRKLLTRSPHVLQLIPHKYLASYLGIDPATFSKLLSTVKL</sequence>
<dbReference type="Gene3D" id="2.60.120.10">
    <property type="entry name" value="Jelly Rolls"/>
    <property type="match status" value="1"/>
</dbReference>
<dbReference type="OrthoDB" id="792939at2"/>
<dbReference type="InterPro" id="IPR000595">
    <property type="entry name" value="cNMP-bd_dom"/>
</dbReference>
<dbReference type="SUPFAM" id="SSF51206">
    <property type="entry name" value="cAMP-binding domain-like"/>
    <property type="match status" value="1"/>
</dbReference>
<organism evidence="2 3">
    <name type="scientific">Chitinophaga terrae</name>
    <name type="common">ex Kim and Jung 2007</name>
    <dbReference type="NCBI Taxonomy" id="408074"/>
    <lineage>
        <taxon>Bacteria</taxon>
        <taxon>Pseudomonadati</taxon>
        <taxon>Bacteroidota</taxon>
        <taxon>Chitinophagia</taxon>
        <taxon>Chitinophagales</taxon>
        <taxon>Chitinophagaceae</taxon>
        <taxon>Chitinophaga</taxon>
    </lineage>
</organism>
<dbReference type="STRING" id="408074.SAMN05660909_04262"/>
<evidence type="ECO:0000259" key="1">
    <source>
        <dbReference type="PROSITE" id="PS50042"/>
    </source>
</evidence>
<protein>
    <submittedName>
        <fullName evidence="2">cAMP-binding domain of CRP or a regulatory subunit of cAMP-dependent protein kinases</fullName>
    </submittedName>
</protein>
<evidence type="ECO:0000313" key="3">
    <source>
        <dbReference type="Proteomes" id="UP000199656"/>
    </source>
</evidence>
<dbReference type="AlphaFoldDB" id="A0A1H4F9P8"/>
<dbReference type="Proteomes" id="UP000199656">
    <property type="component" value="Unassembled WGS sequence"/>
</dbReference>
<name>A0A1H4F9P8_9BACT</name>